<gene>
    <name evidence="2" type="ORF">G2W53_021790</name>
</gene>
<keyword evidence="3" id="KW-1185">Reference proteome</keyword>
<reference evidence="2" key="1">
    <citation type="submission" date="2020-09" db="EMBL/GenBank/DDBJ databases">
        <title>Genome-Enabled Discovery of Anthraquinone Biosynthesis in Senna tora.</title>
        <authorList>
            <person name="Kang S.-H."/>
            <person name="Pandey R.P."/>
            <person name="Lee C.-M."/>
            <person name="Sim J.-S."/>
            <person name="Jeong J.-T."/>
            <person name="Choi B.-S."/>
            <person name="Jung M."/>
            <person name="Ginzburg D."/>
            <person name="Zhao K."/>
            <person name="Won S.Y."/>
            <person name="Oh T.-J."/>
            <person name="Yu Y."/>
            <person name="Kim N.-H."/>
            <person name="Lee O.R."/>
            <person name="Lee T.-H."/>
            <person name="Bashyal P."/>
            <person name="Kim T.-S."/>
            <person name="Lee W.-H."/>
            <person name="Kawkins C."/>
            <person name="Kim C.-K."/>
            <person name="Kim J.S."/>
            <person name="Ahn B.O."/>
            <person name="Rhee S.Y."/>
            <person name="Sohng J.K."/>
        </authorList>
    </citation>
    <scope>NUCLEOTIDE SEQUENCE</scope>
    <source>
        <tissue evidence="2">Leaf</tissue>
    </source>
</reference>
<sequence length="25" mass="2649">MAVLQSGDQVKERPTSQDASEGEDA</sequence>
<evidence type="ECO:0000256" key="1">
    <source>
        <dbReference type="SAM" id="MobiDB-lite"/>
    </source>
</evidence>
<proteinExistence type="predicted"/>
<name>A0A834TMK1_9FABA</name>
<protein>
    <submittedName>
        <fullName evidence="2">Uncharacterized protein</fullName>
    </submittedName>
</protein>
<comment type="caution">
    <text evidence="2">The sequence shown here is derived from an EMBL/GenBank/DDBJ whole genome shotgun (WGS) entry which is preliminary data.</text>
</comment>
<feature type="region of interest" description="Disordered" evidence="1">
    <location>
        <begin position="1"/>
        <end position="25"/>
    </location>
</feature>
<evidence type="ECO:0000313" key="3">
    <source>
        <dbReference type="Proteomes" id="UP000634136"/>
    </source>
</evidence>
<dbReference type="EMBL" id="JAAIUW010000007">
    <property type="protein sequence ID" value="KAF7823646.1"/>
    <property type="molecule type" value="Genomic_DNA"/>
</dbReference>
<accession>A0A834TMK1</accession>
<organism evidence="2 3">
    <name type="scientific">Senna tora</name>
    <dbReference type="NCBI Taxonomy" id="362788"/>
    <lineage>
        <taxon>Eukaryota</taxon>
        <taxon>Viridiplantae</taxon>
        <taxon>Streptophyta</taxon>
        <taxon>Embryophyta</taxon>
        <taxon>Tracheophyta</taxon>
        <taxon>Spermatophyta</taxon>
        <taxon>Magnoliopsida</taxon>
        <taxon>eudicotyledons</taxon>
        <taxon>Gunneridae</taxon>
        <taxon>Pentapetalae</taxon>
        <taxon>rosids</taxon>
        <taxon>fabids</taxon>
        <taxon>Fabales</taxon>
        <taxon>Fabaceae</taxon>
        <taxon>Caesalpinioideae</taxon>
        <taxon>Cassia clade</taxon>
        <taxon>Senna</taxon>
    </lineage>
</organism>
<dbReference type="AlphaFoldDB" id="A0A834TMK1"/>
<evidence type="ECO:0000313" key="2">
    <source>
        <dbReference type="EMBL" id="KAF7823646.1"/>
    </source>
</evidence>
<dbReference type="Proteomes" id="UP000634136">
    <property type="component" value="Unassembled WGS sequence"/>
</dbReference>